<evidence type="ECO:0000313" key="4">
    <source>
        <dbReference type="Proteomes" id="UP000663193"/>
    </source>
</evidence>
<dbReference type="AlphaFoldDB" id="A0A7U2I1Y2"/>
<evidence type="ECO:0000256" key="1">
    <source>
        <dbReference type="SAM" id="MobiDB-lite"/>
    </source>
</evidence>
<accession>A0A7U2I1Y2</accession>
<dbReference type="EMBL" id="CP069028">
    <property type="protein sequence ID" value="QRC96417.1"/>
    <property type="molecule type" value="Genomic_DNA"/>
</dbReference>
<dbReference type="OrthoDB" id="3944128at2759"/>
<proteinExistence type="predicted"/>
<keyword evidence="2" id="KW-0732">Signal</keyword>
<dbReference type="Proteomes" id="UP000663193">
    <property type="component" value="Chromosome 6"/>
</dbReference>
<protein>
    <submittedName>
        <fullName evidence="3">Uncharacterized protein</fullName>
    </submittedName>
</protein>
<organism evidence="3 4">
    <name type="scientific">Phaeosphaeria nodorum (strain SN15 / ATCC MYA-4574 / FGSC 10173)</name>
    <name type="common">Glume blotch fungus</name>
    <name type="synonym">Parastagonospora nodorum</name>
    <dbReference type="NCBI Taxonomy" id="321614"/>
    <lineage>
        <taxon>Eukaryota</taxon>
        <taxon>Fungi</taxon>
        <taxon>Dikarya</taxon>
        <taxon>Ascomycota</taxon>
        <taxon>Pezizomycotina</taxon>
        <taxon>Dothideomycetes</taxon>
        <taxon>Pleosporomycetidae</taxon>
        <taxon>Pleosporales</taxon>
        <taxon>Pleosporineae</taxon>
        <taxon>Phaeosphaeriaceae</taxon>
        <taxon>Parastagonospora</taxon>
    </lineage>
</organism>
<feature type="chain" id="PRO_5030791833" evidence="2">
    <location>
        <begin position="23"/>
        <end position="393"/>
    </location>
</feature>
<feature type="region of interest" description="Disordered" evidence="1">
    <location>
        <begin position="37"/>
        <end position="80"/>
    </location>
</feature>
<name>A0A7U2I1Y2_PHANO</name>
<sequence length="393" mass="40012">MLRLPKMRFLFSLSVALCCVSAFEIRQAPLNLTTIAPWDPTPTEDPGFVRTSSQSRQLRPHPEVSVPGFETTVGRDGPVATTTLLPPPDIGSIIQSFLTTALPAIPVPTVHFEQSASGWTAASPRPGAPSSAAGPHFEVSTGSFGHPTVRQGDDGPQVTRGGPGATVPPYVPIPVVTAPPAITQGGLIFQPVPVTSVRVTTIDGKPTTIDAIVNYEVVVGSATLAVGSPMTINNIVVALSINPSGSTVLVAGDQTTTLPSPTRATPGAQASGGLQAVSISTTVIQGTTQYILAGQTLAPGQAVTVGDIPISIGTSGGSTVLVMGDKTTTLASAPASTGLEWGPSTAPMPGIVTGNAPNRPAATSAQAGADASHPMPWVWMRLIAIAALLQPFV</sequence>
<evidence type="ECO:0000313" key="3">
    <source>
        <dbReference type="EMBL" id="QRC96417.1"/>
    </source>
</evidence>
<feature type="signal peptide" evidence="2">
    <location>
        <begin position="1"/>
        <end position="22"/>
    </location>
</feature>
<evidence type="ECO:0000256" key="2">
    <source>
        <dbReference type="SAM" id="SignalP"/>
    </source>
</evidence>
<dbReference type="VEuPathDB" id="FungiDB:JI435_408990"/>
<keyword evidence="4" id="KW-1185">Reference proteome</keyword>
<gene>
    <name evidence="3" type="ORF">JI435_408990</name>
</gene>
<reference evidence="4" key="1">
    <citation type="journal article" date="2021" name="BMC Genomics">
        <title>Chromosome-level genome assembly and manually-curated proteome of model necrotroph Parastagonospora nodorum Sn15 reveals a genome-wide trove of candidate effector homologs, and redundancy of virulence-related functions within an accessory chromosome.</title>
        <authorList>
            <person name="Bertazzoni S."/>
            <person name="Jones D.A.B."/>
            <person name="Phan H.T."/>
            <person name="Tan K.-C."/>
            <person name="Hane J.K."/>
        </authorList>
    </citation>
    <scope>NUCLEOTIDE SEQUENCE [LARGE SCALE GENOMIC DNA]</scope>
    <source>
        <strain evidence="4">SN15 / ATCC MYA-4574 / FGSC 10173)</strain>
    </source>
</reference>